<dbReference type="AlphaFoldDB" id="A0A644YZS5"/>
<feature type="domain" description="HD" evidence="1">
    <location>
        <begin position="21"/>
        <end position="122"/>
    </location>
</feature>
<accession>A0A644YZS5</accession>
<comment type="caution">
    <text evidence="2">The sequence shown here is derived from an EMBL/GenBank/DDBJ whole genome shotgun (WGS) entry which is preliminary data.</text>
</comment>
<dbReference type="Pfam" id="PF01966">
    <property type="entry name" value="HD"/>
    <property type="match status" value="1"/>
</dbReference>
<dbReference type="InterPro" id="IPR003607">
    <property type="entry name" value="HD/PDEase_dom"/>
</dbReference>
<reference evidence="2" key="1">
    <citation type="submission" date="2019-08" db="EMBL/GenBank/DDBJ databases">
        <authorList>
            <person name="Kucharzyk K."/>
            <person name="Murdoch R.W."/>
            <person name="Higgins S."/>
            <person name="Loffler F."/>
        </authorList>
    </citation>
    <scope>NUCLEOTIDE SEQUENCE</scope>
</reference>
<gene>
    <name evidence="2" type="ORF">SDC9_80553</name>
</gene>
<dbReference type="Gene3D" id="1.10.3210.10">
    <property type="entry name" value="Hypothetical protein af1432"/>
    <property type="match status" value="1"/>
</dbReference>
<sequence>MNVSEITTMMIKYSNGNLHDINHFMKVYAYAKTIGECEQLDRKTQTVLEVTAILHDIACPLCREKYGNTNGQYQEKEGAILAGEFLKDSGYSDEFIDRVTFLVGHHHTLKDIAGMDYQILIEADYLVNADESNYSEANIRNVMKRIFRTEAGISLLKSIYRLG</sequence>
<proteinExistence type="predicted"/>
<organism evidence="2">
    <name type="scientific">bioreactor metagenome</name>
    <dbReference type="NCBI Taxonomy" id="1076179"/>
    <lineage>
        <taxon>unclassified sequences</taxon>
        <taxon>metagenomes</taxon>
        <taxon>ecological metagenomes</taxon>
    </lineage>
</organism>
<evidence type="ECO:0000313" key="2">
    <source>
        <dbReference type="EMBL" id="MPM33972.1"/>
    </source>
</evidence>
<dbReference type="SUPFAM" id="SSF109604">
    <property type="entry name" value="HD-domain/PDEase-like"/>
    <property type="match status" value="1"/>
</dbReference>
<name>A0A644YZS5_9ZZZZ</name>
<protein>
    <recommendedName>
        <fullName evidence="1">HD domain-containing protein</fullName>
    </recommendedName>
</protein>
<dbReference type="EMBL" id="VSSQ01006825">
    <property type="protein sequence ID" value="MPM33972.1"/>
    <property type="molecule type" value="Genomic_DNA"/>
</dbReference>
<evidence type="ECO:0000259" key="1">
    <source>
        <dbReference type="Pfam" id="PF01966"/>
    </source>
</evidence>
<dbReference type="InterPro" id="IPR006674">
    <property type="entry name" value="HD_domain"/>
</dbReference>
<dbReference type="CDD" id="cd00077">
    <property type="entry name" value="HDc"/>
    <property type="match status" value="1"/>
</dbReference>